<evidence type="ECO:0000313" key="7">
    <source>
        <dbReference type="EMBL" id="GLI68380.1"/>
    </source>
</evidence>
<comment type="caution">
    <text evidence="7">The sequence shown here is derived from an EMBL/GenBank/DDBJ whole genome shotgun (WGS) entry which is preliminary data.</text>
</comment>
<keyword evidence="5" id="KW-0472">Membrane</keyword>
<keyword evidence="4" id="KW-1133">Transmembrane helix</keyword>
<keyword evidence="6" id="KW-0456">Lyase</keyword>
<evidence type="ECO:0000256" key="5">
    <source>
        <dbReference type="ARBA" id="ARBA00023136"/>
    </source>
</evidence>
<dbReference type="Proteomes" id="UP001165090">
    <property type="component" value="Unassembled WGS sequence"/>
</dbReference>
<organism evidence="7 8">
    <name type="scientific">Volvox africanus</name>
    <dbReference type="NCBI Taxonomy" id="51714"/>
    <lineage>
        <taxon>Eukaryota</taxon>
        <taxon>Viridiplantae</taxon>
        <taxon>Chlorophyta</taxon>
        <taxon>core chlorophytes</taxon>
        <taxon>Chlorophyceae</taxon>
        <taxon>CS clade</taxon>
        <taxon>Chlamydomonadales</taxon>
        <taxon>Volvocaceae</taxon>
        <taxon>Volvox</taxon>
    </lineage>
</organism>
<sequence>MESTGQPGAIHASESAFSLLKSEAWEPTGGIEIKGKGLMQTFVWRPTMETPGTAAVRQLLPASSASAAAAAAAALKVQPNGVAGLPLSTDGGGGRSSALLRYTTTSSSSAVNAADGSRSRAASSVIAAAAAAATLAAATPATATTPDATSGANTIAADCQTVDGIHMKTTAAAADCCNEDSDPLVSMLLSHVD</sequence>
<gene>
    <name evidence="7" type="ORF">VaNZ11_012708</name>
</gene>
<keyword evidence="3" id="KW-0547">Nucleotide-binding</keyword>
<evidence type="ECO:0000256" key="2">
    <source>
        <dbReference type="ARBA" id="ARBA00022692"/>
    </source>
</evidence>
<reference evidence="7 8" key="1">
    <citation type="journal article" date="2023" name="IScience">
        <title>Expanded male sex-determining region conserved during the evolution of homothallism in the green alga Volvox.</title>
        <authorList>
            <person name="Yamamoto K."/>
            <person name="Matsuzaki R."/>
            <person name="Mahakham W."/>
            <person name="Heman W."/>
            <person name="Sekimoto H."/>
            <person name="Kawachi M."/>
            <person name="Minakuchi Y."/>
            <person name="Toyoda A."/>
            <person name="Nozaki H."/>
        </authorList>
    </citation>
    <scope>NUCLEOTIDE SEQUENCE [LARGE SCALE GENOMIC DNA]</scope>
    <source>
        <strain evidence="7 8">NIES-4468</strain>
    </source>
</reference>
<dbReference type="InterPro" id="IPR050401">
    <property type="entry name" value="Cyclic_nucleotide_synthase"/>
</dbReference>
<evidence type="ECO:0000313" key="8">
    <source>
        <dbReference type="Proteomes" id="UP001165090"/>
    </source>
</evidence>
<evidence type="ECO:0000256" key="4">
    <source>
        <dbReference type="ARBA" id="ARBA00022989"/>
    </source>
</evidence>
<keyword evidence="8" id="KW-1185">Reference proteome</keyword>
<keyword evidence="2" id="KW-0812">Transmembrane</keyword>
<dbReference type="InterPro" id="IPR029787">
    <property type="entry name" value="Nucleotide_cyclase"/>
</dbReference>
<evidence type="ECO:0008006" key="9">
    <source>
        <dbReference type="Google" id="ProtNLM"/>
    </source>
</evidence>
<name>A0ABQ5SEW3_9CHLO</name>
<proteinExistence type="predicted"/>
<dbReference type="Gene3D" id="3.30.70.1230">
    <property type="entry name" value="Nucleotide cyclase"/>
    <property type="match status" value="1"/>
</dbReference>
<dbReference type="SUPFAM" id="SSF55073">
    <property type="entry name" value="Nucleotide cyclase"/>
    <property type="match status" value="1"/>
</dbReference>
<protein>
    <recommendedName>
        <fullName evidence="9">Guanylate cyclase domain-containing protein</fullName>
    </recommendedName>
</protein>
<evidence type="ECO:0000256" key="6">
    <source>
        <dbReference type="ARBA" id="ARBA00023239"/>
    </source>
</evidence>
<comment type="subcellular location">
    <subcellularLocation>
        <location evidence="1">Membrane</location>
    </subcellularLocation>
</comment>
<dbReference type="PANTHER" id="PTHR11920">
    <property type="entry name" value="GUANYLYL CYCLASE"/>
    <property type="match status" value="1"/>
</dbReference>
<evidence type="ECO:0000256" key="3">
    <source>
        <dbReference type="ARBA" id="ARBA00022741"/>
    </source>
</evidence>
<evidence type="ECO:0000256" key="1">
    <source>
        <dbReference type="ARBA" id="ARBA00004370"/>
    </source>
</evidence>
<dbReference type="PANTHER" id="PTHR11920:SF335">
    <property type="entry name" value="GUANYLATE CYCLASE"/>
    <property type="match status" value="1"/>
</dbReference>
<dbReference type="EMBL" id="BSDZ01000079">
    <property type="protein sequence ID" value="GLI68380.1"/>
    <property type="molecule type" value="Genomic_DNA"/>
</dbReference>
<accession>A0ABQ5SEW3</accession>